<keyword evidence="3" id="KW-1185">Reference proteome</keyword>
<evidence type="ECO:0008006" key="4">
    <source>
        <dbReference type="Google" id="ProtNLM"/>
    </source>
</evidence>
<dbReference type="EMBL" id="CP001350">
    <property type="protein sequence ID" value="ACL62543.1"/>
    <property type="molecule type" value="Genomic_DNA"/>
</dbReference>
<dbReference type="InterPro" id="IPR010985">
    <property type="entry name" value="Ribbon_hlx_hlx"/>
</dbReference>
<dbReference type="Proteomes" id="UP000008207">
    <property type="component" value="Plasmid pMNOD01"/>
</dbReference>
<gene>
    <name evidence="2" type="ordered locus">Mnod_8426</name>
</gene>
<geneLocation type="plasmid" evidence="2 3">
    <name>pMNOD01</name>
</geneLocation>
<dbReference type="HOGENOM" id="CLU_180732_0_0_5"/>
<dbReference type="GO" id="GO:0006355">
    <property type="term" value="P:regulation of DNA-templated transcription"/>
    <property type="evidence" value="ECO:0007669"/>
    <property type="project" value="InterPro"/>
</dbReference>
<dbReference type="KEGG" id="mno:Mnod_8426"/>
<feature type="region of interest" description="Disordered" evidence="1">
    <location>
        <begin position="1"/>
        <end position="21"/>
    </location>
</feature>
<organism evidence="2 3">
    <name type="scientific">Methylobacterium nodulans (strain LMG 21967 / CNCM I-2342 / ORS 2060)</name>
    <dbReference type="NCBI Taxonomy" id="460265"/>
    <lineage>
        <taxon>Bacteria</taxon>
        <taxon>Pseudomonadati</taxon>
        <taxon>Pseudomonadota</taxon>
        <taxon>Alphaproteobacteria</taxon>
        <taxon>Hyphomicrobiales</taxon>
        <taxon>Methylobacteriaceae</taxon>
        <taxon>Methylobacterium</taxon>
    </lineage>
</organism>
<dbReference type="AlphaFoldDB" id="B8IVV3"/>
<dbReference type="InterPro" id="IPR013321">
    <property type="entry name" value="Arc_rbn_hlx_hlx"/>
</dbReference>
<proteinExistence type="predicted"/>
<name>B8IVV3_METNO</name>
<evidence type="ECO:0000313" key="2">
    <source>
        <dbReference type="EMBL" id="ACL62543.1"/>
    </source>
</evidence>
<dbReference type="Gene3D" id="1.10.1220.10">
    <property type="entry name" value="Met repressor-like"/>
    <property type="match status" value="1"/>
</dbReference>
<keyword evidence="2" id="KW-0614">Plasmid</keyword>
<evidence type="ECO:0000256" key="1">
    <source>
        <dbReference type="SAM" id="MobiDB-lite"/>
    </source>
</evidence>
<protein>
    <recommendedName>
        <fullName evidence="4">Plasmid segregation centromere-binding protein ParG</fullName>
    </recommendedName>
</protein>
<evidence type="ECO:0000313" key="3">
    <source>
        <dbReference type="Proteomes" id="UP000008207"/>
    </source>
</evidence>
<dbReference type="SUPFAM" id="SSF47598">
    <property type="entry name" value="Ribbon-helix-helix"/>
    <property type="match status" value="1"/>
</dbReference>
<accession>B8IVV3</accession>
<reference evidence="3" key="1">
    <citation type="submission" date="2009-01" db="EMBL/GenBank/DDBJ databases">
        <title>Complete sequence of plasmid 1 of Methylobacterium nodulans ORS 2060.</title>
        <authorList>
            <consortium name="US DOE Joint Genome Institute"/>
            <person name="Lucas S."/>
            <person name="Copeland A."/>
            <person name="Lapidus A."/>
            <person name="Glavina del Rio T."/>
            <person name="Dalin E."/>
            <person name="Tice H."/>
            <person name="Bruce D."/>
            <person name="Goodwin L."/>
            <person name="Pitluck S."/>
            <person name="Sims D."/>
            <person name="Brettin T."/>
            <person name="Detter J.C."/>
            <person name="Han C."/>
            <person name="Larimer F."/>
            <person name="Land M."/>
            <person name="Hauser L."/>
            <person name="Kyrpides N."/>
            <person name="Ivanova N."/>
            <person name="Marx C.J."/>
            <person name="Richardson P."/>
        </authorList>
    </citation>
    <scope>NUCLEOTIDE SEQUENCE [LARGE SCALE GENOMIC DNA]</scope>
    <source>
        <strain evidence="3">LMG 21967 / CNCM I-2342 / ORS 2060</strain>
        <plasmid evidence="3">Plasmid pMNOD01</plasmid>
    </source>
</reference>
<sequence length="70" mass="7974">MRLAEPAQTTLDGLPTAAASGHAPAVEVMRRLTFDIPEALHRRIRIYCAENDQRMADVIRDLLEERFPAW</sequence>